<dbReference type="RefSeq" id="WP_073556750.1">
    <property type="nucleotide sequence ID" value="NZ_MRCA01000015.1"/>
</dbReference>
<proteinExistence type="inferred from homology"/>
<comment type="catalytic activity">
    <reaction evidence="3">
        <text>[protein]-peptidylproline (omega=180) = [protein]-peptidylproline (omega=0)</text>
        <dbReference type="Rhea" id="RHEA:16237"/>
        <dbReference type="Rhea" id="RHEA-COMP:10747"/>
        <dbReference type="Rhea" id="RHEA-COMP:10748"/>
        <dbReference type="ChEBI" id="CHEBI:83833"/>
        <dbReference type="ChEBI" id="CHEBI:83834"/>
        <dbReference type="EC" id="5.2.1.8"/>
    </reaction>
</comment>
<comment type="function">
    <text evidence="3">PPIases accelerate the folding of proteins. It catalyzes the cis-trans isomerization of proline imidic peptide bonds in oligopeptides.</text>
</comment>
<gene>
    <name evidence="6" type="ORF">NIES592_20570</name>
</gene>
<dbReference type="OrthoDB" id="9796864at2"/>
<evidence type="ECO:0000256" key="4">
    <source>
        <dbReference type="SAM" id="MobiDB-lite"/>
    </source>
</evidence>
<feature type="compositionally biased region" description="Low complexity" evidence="4">
    <location>
        <begin position="27"/>
        <end position="62"/>
    </location>
</feature>
<comment type="similarity">
    <text evidence="3">Belongs to the cyclophilin-type PPIase family.</text>
</comment>
<dbReference type="EC" id="5.2.1.8" evidence="3"/>
<evidence type="ECO:0000256" key="2">
    <source>
        <dbReference type="ARBA" id="ARBA00023235"/>
    </source>
</evidence>
<dbReference type="GO" id="GO:0003755">
    <property type="term" value="F:peptidyl-prolyl cis-trans isomerase activity"/>
    <property type="evidence" value="ECO:0007669"/>
    <property type="project" value="UniProtKB-UniRule"/>
</dbReference>
<accession>A0A1U7GUU2</accession>
<name>A0A1U7GUU2_9CYAN</name>
<evidence type="ECO:0000259" key="5">
    <source>
        <dbReference type="PROSITE" id="PS50072"/>
    </source>
</evidence>
<feature type="domain" description="PPIase cyclophilin-type" evidence="5">
    <location>
        <begin position="93"/>
        <end position="256"/>
    </location>
</feature>
<keyword evidence="2 3" id="KW-0413">Isomerase</keyword>
<reference evidence="6 7" key="1">
    <citation type="submission" date="2016-11" db="EMBL/GenBank/DDBJ databases">
        <title>Draft Genome Sequences of Nine Cyanobacterial Strains from Diverse Habitats.</title>
        <authorList>
            <person name="Zhu T."/>
            <person name="Hou S."/>
            <person name="Lu X."/>
            <person name="Hess W.R."/>
        </authorList>
    </citation>
    <scope>NUCLEOTIDE SEQUENCE [LARGE SCALE GENOMIC DNA]</scope>
    <source>
        <strain evidence="6 7">NIES-592</strain>
    </source>
</reference>
<dbReference type="PROSITE" id="PS51257">
    <property type="entry name" value="PROKAR_LIPOPROTEIN"/>
    <property type="match status" value="1"/>
</dbReference>
<dbReference type="InterPro" id="IPR044665">
    <property type="entry name" value="E_coli_cyclophilin_A-like"/>
</dbReference>
<keyword evidence="1 3" id="KW-0697">Rotamase</keyword>
<dbReference type="PRINTS" id="PR00153">
    <property type="entry name" value="CSAPPISMRASE"/>
</dbReference>
<evidence type="ECO:0000313" key="7">
    <source>
        <dbReference type="Proteomes" id="UP000186391"/>
    </source>
</evidence>
<evidence type="ECO:0000256" key="1">
    <source>
        <dbReference type="ARBA" id="ARBA00023110"/>
    </source>
</evidence>
<dbReference type="PANTHER" id="PTHR43246">
    <property type="entry name" value="PEPTIDYL-PROLYL CIS-TRANS ISOMERASE CYP38, CHLOROPLASTIC"/>
    <property type="match status" value="1"/>
</dbReference>
<sequence>MRLKFSEFLVAFVIVSVLLVGGCSTQQLSSETSSPSPTATEASTNATTHETTETTTDAKSVSEATQEAIPGMKDLPRLEGKATVVMTVKGSPITIEVDGTNAPITAGNFVDLVQRGVYDGLVFHRVIGPQSNPPQAPFVVQGGDPQSKDPKISVNRLGTGGFIDPKTGTERYIPLEIKPQGAKAPIYGKTLETARINQPPVLTHKLGAVAMARSQMPDSASSQFYFALADLGFLDGNYAVFGYVTEGMDVVNKIQQGDRIDSAKVTQGAENLKNKN</sequence>
<comment type="caution">
    <text evidence="6">The sequence shown here is derived from an EMBL/GenBank/DDBJ whole genome shotgun (WGS) entry which is preliminary data.</text>
</comment>
<dbReference type="Pfam" id="PF00160">
    <property type="entry name" value="Pro_isomerase"/>
    <property type="match status" value="1"/>
</dbReference>
<dbReference type="Proteomes" id="UP000186391">
    <property type="component" value="Unassembled WGS sequence"/>
</dbReference>
<dbReference type="CDD" id="cd01924">
    <property type="entry name" value="cyclophilin_TLP40_like"/>
    <property type="match status" value="1"/>
</dbReference>
<protein>
    <recommendedName>
        <fullName evidence="3">Peptidyl-prolyl cis-trans isomerase</fullName>
        <shortName evidence="3">PPIase</shortName>
        <ecNumber evidence="3">5.2.1.8</ecNumber>
    </recommendedName>
</protein>
<dbReference type="SUPFAM" id="SSF50891">
    <property type="entry name" value="Cyclophilin-like"/>
    <property type="match status" value="1"/>
</dbReference>
<dbReference type="Gene3D" id="2.40.100.10">
    <property type="entry name" value="Cyclophilin-like"/>
    <property type="match status" value="1"/>
</dbReference>
<organism evidence="6 7">
    <name type="scientific">Fischerella major NIES-592</name>
    <dbReference type="NCBI Taxonomy" id="210994"/>
    <lineage>
        <taxon>Bacteria</taxon>
        <taxon>Bacillati</taxon>
        <taxon>Cyanobacteriota</taxon>
        <taxon>Cyanophyceae</taxon>
        <taxon>Nostocales</taxon>
        <taxon>Hapalosiphonaceae</taxon>
        <taxon>Fischerella</taxon>
    </lineage>
</organism>
<dbReference type="PROSITE" id="PS50072">
    <property type="entry name" value="CSA_PPIASE_2"/>
    <property type="match status" value="1"/>
</dbReference>
<keyword evidence="7" id="KW-1185">Reference proteome</keyword>
<feature type="region of interest" description="Disordered" evidence="4">
    <location>
        <begin position="27"/>
        <end position="68"/>
    </location>
</feature>
<dbReference type="InterPro" id="IPR002130">
    <property type="entry name" value="Cyclophilin-type_PPIase_dom"/>
</dbReference>
<dbReference type="InterPro" id="IPR029000">
    <property type="entry name" value="Cyclophilin-like_dom_sf"/>
</dbReference>
<dbReference type="EMBL" id="MRCA01000015">
    <property type="protein sequence ID" value="OKH11858.1"/>
    <property type="molecule type" value="Genomic_DNA"/>
</dbReference>
<evidence type="ECO:0000256" key="3">
    <source>
        <dbReference type="RuleBase" id="RU363019"/>
    </source>
</evidence>
<evidence type="ECO:0000313" key="6">
    <source>
        <dbReference type="EMBL" id="OKH11858.1"/>
    </source>
</evidence>
<dbReference type="AlphaFoldDB" id="A0A1U7GUU2"/>